<dbReference type="Gene3D" id="3.90.180.10">
    <property type="entry name" value="Medium-chain alcohol dehydrogenases, catalytic domain"/>
    <property type="match status" value="1"/>
</dbReference>
<dbReference type="EMBL" id="CP049056">
    <property type="protein sequence ID" value="QIE56458.1"/>
    <property type="molecule type" value="Genomic_DNA"/>
</dbReference>
<protein>
    <submittedName>
        <fullName evidence="2">NADPH:quinone oxidoreductase family protein</fullName>
    </submittedName>
</protein>
<dbReference type="PANTHER" id="PTHR43677:SF4">
    <property type="entry name" value="QUINONE OXIDOREDUCTASE-LIKE PROTEIN 2"/>
    <property type="match status" value="1"/>
</dbReference>
<sequence length="325" mass="35112">MKALICETFGPYNTHKVREVDPPELLKGQIRVSIRAAGVNFPDILIVEGKYQHKPPFPFIPGAECAGVVSEIGEGVEGFALGDRVFFGIPNGAFAEEAVVDAARVSHLPETMSFEEASAINLVYGTSYHALKDRAELKPGETVFVLGAAGGVGLAAVELAKAMGATVIAGASSAEKLAVAREHGADLCVNYAEEDIKEKVRELSGGGVDVVYDPVGDKLAEPSFRALGWEGRYLVVGFAGGEIPRLPLNLALLKSADIRGVFWGQWTARNPEKHRKNTQEFLHLFTEGKIRPRISASYRLEDFVKAYDDIANRRAMGKVVLTMGD</sequence>
<dbReference type="RefSeq" id="WP_165099742.1">
    <property type="nucleotide sequence ID" value="NZ_CP049056.1"/>
</dbReference>
<dbReference type="GO" id="GO:0016491">
    <property type="term" value="F:oxidoreductase activity"/>
    <property type="evidence" value="ECO:0007669"/>
    <property type="project" value="InterPro"/>
</dbReference>
<dbReference type="Proteomes" id="UP000503336">
    <property type="component" value="Chromosome"/>
</dbReference>
<proteinExistence type="predicted"/>
<dbReference type="Pfam" id="PF00107">
    <property type="entry name" value="ADH_zinc_N"/>
    <property type="match status" value="1"/>
</dbReference>
<dbReference type="SUPFAM" id="SSF50129">
    <property type="entry name" value="GroES-like"/>
    <property type="match status" value="1"/>
</dbReference>
<dbReference type="AlphaFoldDB" id="A0A7L5C046"/>
<keyword evidence="3" id="KW-1185">Reference proteome</keyword>
<dbReference type="InterPro" id="IPR011032">
    <property type="entry name" value="GroES-like_sf"/>
</dbReference>
<name>A0A7L5C046_9RHOB</name>
<dbReference type="CDD" id="cd08241">
    <property type="entry name" value="QOR1"/>
    <property type="match status" value="1"/>
</dbReference>
<dbReference type="KEGG" id="hdh:G5B40_13900"/>
<dbReference type="InterPro" id="IPR051397">
    <property type="entry name" value="Zn-ADH-like_protein"/>
</dbReference>
<dbReference type="SUPFAM" id="SSF51735">
    <property type="entry name" value="NAD(P)-binding Rossmann-fold domains"/>
    <property type="match status" value="1"/>
</dbReference>
<organism evidence="2 3">
    <name type="scientific">Pikeienuella piscinae</name>
    <dbReference type="NCBI Taxonomy" id="2748098"/>
    <lineage>
        <taxon>Bacteria</taxon>
        <taxon>Pseudomonadati</taxon>
        <taxon>Pseudomonadota</taxon>
        <taxon>Alphaproteobacteria</taxon>
        <taxon>Rhodobacterales</taxon>
        <taxon>Paracoccaceae</taxon>
        <taxon>Pikeienuella</taxon>
    </lineage>
</organism>
<dbReference type="InterPro" id="IPR013154">
    <property type="entry name" value="ADH-like_N"/>
</dbReference>
<evidence type="ECO:0000259" key="1">
    <source>
        <dbReference type="SMART" id="SM00829"/>
    </source>
</evidence>
<gene>
    <name evidence="2" type="ORF">G5B40_13900</name>
</gene>
<dbReference type="Gene3D" id="3.40.50.720">
    <property type="entry name" value="NAD(P)-binding Rossmann-like Domain"/>
    <property type="match status" value="1"/>
</dbReference>
<accession>A0A7L5C046</accession>
<dbReference type="InterPro" id="IPR013149">
    <property type="entry name" value="ADH-like_C"/>
</dbReference>
<dbReference type="InterPro" id="IPR036291">
    <property type="entry name" value="NAD(P)-bd_dom_sf"/>
</dbReference>
<dbReference type="Pfam" id="PF08240">
    <property type="entry name" value="ADH_N"/>
    <property type="match status" value="1"/>
</dbReference>
<dbReference type="SMART" id="SM00829">
    <property type="entry name" value="PKS_ER"/>
    <property type="match status" value="1"/>
</dbReference>
<evidence type="ECO:0000313" key="3">
    <source>
        <dbReference type="Proteomes" id="UP000503336"/>
    </source>
</evidence>
<dbReference type="InterPro" id="IPR020843">
    <property type="entry name" value="ER"/>
</dbReference>
<evidence type="ECO:0000313" key="2">
    <source>
        <dbReference type="EMBL" id="QIE56458.1"/>
    </source>
</evidence>
<reference evidence="2 3" key="1">
    <citation type="submission" date="2020-02" db="EMBL/GenBank/DDBJ databases">
        <title>complete genome sequence of Rhodobacteraceae bacterium.</title>
        <authorList>
            <person name="Park J."/>
            <person name="Kim Y.-S."/>
            <person name="Kim K.-H."/>
        </authorList>
    </citation>
    <scope>NUCLEOTIDE SEQUENCE [LARGE SCALE GENOMIC DNA]</scope>
    <source>
        <strain evidence="2 3">RR4-56</strain>
    </source>
</reference>
<feature type="domain" description="Enoyl reductase (ER)" evidence="1">
    <location>
        <begin position="10"/>
        <end position="321"/>
    </location>
</feature>
<dbReference type="PANTHER" id="PTHR43677">
    <property type="entry name" value="SHORT-CHAIN DEHYDROGENASE/REDUCTASE"/>
    <property type="match status" value="1"/>
</dbReference>